<dbReference type="AlphaFoldDB" id="A0A077MGG3"/>
<keyword evidence="2" id="KW-1185">Reference proteome</keyword>
<dbReference type="OrthoDB" id="9808744at2"/>
<sequence>MSTSYQRKRISAVTDVNRRFFKAWDEAGNIGPVLLGEVRETLGLLLEF</sequence>
<accession>A0A077MGG3</accession>
<evidence type="ECO:0000313" key="2">
    <source>
        <dbReference type="Proteomes" id="UP000035720"/>
    </source>
</evidence>
<dbReference type="RefSeq" id="WP_157038562.1">
    <property type="nucleotide sequence ID" value="NZ_HF571038.1"/>
</dbReference>
<organism evidence="1 2">
    <name type="scientific">Nostocoides jenkinsii Ben 74</name>
    <dbReference type="NCBI Taxonomy" id="1193518"/>
    <lineage>
        <taxon>Bacteria</taxon>
        <taxon>Bacillati</taxon>
        <taxon>Actinomycetota</taxon>
        <taxon>Actinomycetes</taxon>
        <taxon>Micrococcales</taxon>
        <taxon>Intrasporangiaceae</taxon>
        <taxon>Nostocoides</taxon>
    </lineage>
</organism>
<dbReference type="Proteomes" id="UP000035720">
    <property type="component" value="Unassembled WGS sequence"/>
</dbReference>
<gene>
    <name evidence="1" type="ORF">BN13_720006</name>
</gene>
<comment type="caution">
    <text evidence="1">The sequence shown here is derived from an EMBL/GenBank/DDBJ whole genome shotgun (WGS) entry which is preliminary data.</text>
</comment>
<reference evidence="1 2" key="1">
    <citation type="journal article" date="2013" name="ISME J.">
        <title>A metabolic model for members of the genus Tetrasphaera involved in enhanced biological phosphorus removal.</title>
        <authorList>
            <person name="Kristiansen R."/>
            <person name="Nguyen H.T.T."/>
            <person name="Saunders A.M."/>
            <person name="Nielsen J.L."/>
            <person name="Wimmer R."/>
            <person name="Le V.Q."/>
            <person name="McIlroy S.J."/>
            <person name="Petrovski S."/>
            <person name="Seviour R.J."/>
            <person name="Calteau A."/>
            <person name="Nielsen K.L."/>
            <person name="Nielsen P.H."/>
        </authorList>
    </citation>
    <scope>NUCLEOTIDE SEQUENCE [LARGE SCALE GENOMIC DNA]</scope>
    <source>
        <strain evidence="1 2">Ben 74</strain>
    </source>
</reference>
<protein>
    <submittedName>
        <fullName evidence="1">Uncharacterized protein</fullName>
    </submittedName>
</protein>
<name>A0A077MGG3_9MICO</name>
<dbReference type="EMBL" id="CAJC01000186">
    <property type="protein sequence ID" value="CCI54452.1"/>
    <property type="molecule type" value="Genomic_DNA"/>
</dbReference>
<evidence type="ECO:0000313" key="1">
    <source>
        <dbReference type="EMBL" id="CCI54452.1"/>
    </source>
</evidence>
<proteinExistence type="predicted"/>